<evidence type="ECO:0000256" key="2">
    <source>
        <dbReference type="ARBA" id="ARBA00004766"/>
    </source>
</evidence>
<feature type="binding site" evidence="14">
    <location>
        <position position="79"/>
    </location>
    <ligand>
        <name>substrate</name>
    </ligand>
</feature>
<dbReference type="InterPro" id="IPR005260">
    <property type="entry name" value="Asp_kin_monofn"/>
</dbReference>
<evidence type="ECO:0000256" key="14">
    <source>
        <dbReference type="PIRSR" id="PIRSR000726-1"/>
    </source>
</evidence>
<dbReference type="Pfam" id="PF00696">
    <property type="entry name" value="AA_kinase"/>
    <property type="match status" value="1"/>
</dbReference>
<dbReference type="GO" id="GO:0005829">
    <property type="term" value="C:cytosol"/>
    <property type="evidence" value="ECO:0007669"/>
    <property type="project" value="TreeGrafter"/>
</dbReference>
<dbReference type="PIRSF" id="PIRSF000726">
    <property type="entry name" value="Asp_kin"/>
    <property type="match status" value="1"/>
</dbReference>
<evidence type="ECO:0000256" key="4">
    <source>
        <dbReference type="ARBA" id="ARBA00005139"/>
    </source>
</evidence>
<evidence type="ECO:0000256" key="5">
    <source>
        <dbReference type="ARBA" id="ARBA00010122"/>
    </source>
</evidence>
<dbReference type="GO" id="GO:0009090">
    <property type="term" value="P:homoserine biosynthetic process"/>
    <property type="evidence" value="ECO:0007669"/>
    <property type="project" value="TreeGrafter"/>
</dbReference>
<gene>
    <name evidence="19" type="ORF">U732_1173</name>
</gene>
<evidence type="ECO:0000313" key="19">
    <source>
        <dbReference type="EMBL" id="KIE47222.1"/>
    </source>
</evidence>
<feature type="binding site" evidence="14">
    <location>
        <begin position="7"/>
        <end position="10"/>
    </location>
    <ligand>
        <name>ATP</name>
        <dbReference type="ChEBI" id="CHEBI:30616"/>
    </ligand>
</feature>
<name>A0A0C1R1F5_9CLOT</name>
<dbReference type="Gene3D" id="3.40.1160.10">
    <property type="entry name" value="Acetylglutamate kinase-like"/>
    <property type="match status" value="1"/>
</dbReference>
<keyword evidence="9 15" id="KW-0418">Kinase</keyword>
<evidence type="ECO:0000256" key="7">
    <source>
        <dbReference type="ARBA" id="ARBA00022679"/>
    </source>
</evidence>
<comment type="pathway">
    <text evidence="4 16">Amino-acid biosynthesis; L-threonine biosynthesis; L-threonine from L-aspartate: step 1/5.</text>
</comment>
<dbReference type="UniPathway" id="UPA00034">
    <property type="reaction ID" value="UER00015"/>
</dbReference>
<proteinExistence type="inferred from homology"/>
<dbReference type="PANTHER" id="PTHR21499">
    <property type="entry name" value="ASPARTATE KINASE"/>
    <property type="match status" value="1"/>
</dbReference>
<evidence type="ECO:0000256" key="13">
    <source>
        <dbReference type="ARBA" id="ARBA00047872"/>
    </source>
</evidence>
<dbReference type="InterPro" id="IPR018042">
    <property type="entry name" value="Aspartate_kinase_CS"/>
</dbReference>
<comment type="function">
    <text evidence="1">Catalyzes the phosphorylation of the beta-carboxyl group of aspartic acid with ATP to yield 4-phospho-L-aspartate, which is involved in the branched biosynthetic pathway leading to the biosynthesis of amino acids threonine, isoleucine and methionine.</text>
</comment>
<evidence type="ECO:0000256" key="3">
    <source>
        <dbReference type="ARBA" id="ARBA00004986"/>
    </source>
</evidence>
<keyword evidence="6 16" id="KW-0028">Amino-acid biosynthesis</keyword>
<dbReference type="SUPFAM" id="SSF55021">
    <property type="entry name" value="ACT-like"/>
    <property type="match status" value="2"/>
</dbReference>
<reference evidence="19 20" key="1">
    <citation type="journal article" date="2015" name="Infect. Genet. Evol.">
        <title>Genomic sequences of six botulinum neurotoxin-producing strains representing three clostridial species illustrate the mobility and diversity of botulinum neurotoxin genes.</title>
        <authorList>
            <person name="Smith T.J."/>
            <person name="Hill K.K."/>
            <person name="Xie G."/>
            <person name="Foley B.T."/>
            <person name="Williamson C.H."/>
            <person name="Foster J.T."/>
            <person name="Johnson S.L."/>
            <person name="Chertkov O."/>
            <person name="Teshima H."/>
            <person name="Gibbons H.S."/>
            <person name="Johnsky L.A."/>
            <person name="Karavis M.A."/>
            <person name="Smith L.A."/>
        </authorList>
    </citation>
    <scope>NUCLEOTIDE SEQUENCE [LARGE SCALE GENOMIC DNA]</scope>
    <source>
        <strain evidence="19 20">CDC 2741</strain>
    </source>
</reference>
<dbReference type="InterPro" id="IPR045865">
    <property type="entry name" value="ACT-like_dom_sf"/>
</dbReference>
<comment type="caution">
    <text evidence="19">The sequence shown here is derived from an EMBL/GenBank/DDBJ whole genome shotgun (WGS) entry which is preliminary data.</text>
</comment>
<dbReference type="NCBIfam" id="TIGR00657">
    <property type="entry name" value="asp_kinases"/>
    <property type="match status" value="1"/>
</dbReference>
<dbReference type="PROSITE" id="PS00324">
    <property type="entry name" value="ASPARTOKINASE"/>
    <property type="match status" value="1"/>
</dbReference>
<feature type="binding site" evidence="14">
    <location>
        <position position="189"/>
    </location>
    <ligand>
        <name>ATP</name>
        <dbReference type="ChEBI" id="CHEBI:30616"/>
    </ligand>
</feature>
<evidence type="ECO:0000256" key="6">
    <source>
        <dbReference type="ARBA" id="ARBA00022605"/>
    </source>
</evidence>
<evidence type="ECO:0000256" key="12">
    <source>
        <dbReference type="ARBA" id="ARBA00023154"/>
    </source>
</evidence>
<dbReference type="GO" id="GO:0005524">
    <property type="term" value="F:ATP binding"/>
    <property type="evidence" value="ECO:0007669"/>
    <property type="project" value="UniProtKB-KW"/>
</dbReference>
<dbReference type="STRING" id="29341.RSJ17_14325"/>
<sequence>MKILIQKFGGTSVSSERNRKLVAKKIISAIEQGYKTVVVVSAMGRKGEPYATDTLLGLLSENFKINNLLATDLMVGCGEIISTAVISNELYNNNLNAIPLTGGLAGIKTDNNYGNATIMDVDTEKLLKLLNEDKIPVVAGFQGTCEEGYLTTLGRGGSDVTAAILGAALKAEEIHIYTDVDGIMTADPRIVSQATLIKSISYDEVCQFAYQGAKVIHPRAVEISKKYNIPLVIKNTLSDCDGTFITNHIEDDSQSIITGITHVKDRVQITVVDNNSDSYVELFDIIAEKGISIDLINVFPKQKIFTIALNDLDKFKEITNEINLQCSYIENCSKIAIIGSKMRGMPGVMARILKTLTKEKIEVLQTADSHMTIWCLVEAPYTESAINVLHKEFNL</sequence>
<keyword evidence="11" id="KW-0220">Diaminopimelate biosynthesis</keyword>
<dbReference type="AlphaFoldDB" id="A0A0C1R1F5"/>
<feature type="binding site" evidence="14">
    <location>
        <position position="52"/>
    </location>
    <ligand>
        <name>substrate</name>
    </ligand>
</feature>
<evidence type="ECO:0000256" key="9">
    <source>
        <dbReference type="ARBA" id="ARBA00022777"/>
    </source>
</evidence>
<evidence type="ECO:0000256" key="1">
    <source>
        <dbReference type="ARBA" id="ARBA00003121"/>
    </source>
</evidence>
<dbReference type="SUPFAM" id="SSF53633">
    <property type="entry name" value="Carbamate kinase-like"/>
    <property type="match status" value="1"/>
</dbReference>
<keyword evidence="20" id="KW-1185">Reference proteome</keyword>
<feature type="domain" description="CASTOR ACT" evidence="18">
    <location>
        <begin position="329"/>
        <end position="391"/>
    </location>
</feature>
<dbReference type="Gene3D" id="3.30.2130.10">
    <property type="entry name" value="VC0802-like"/>
    <property type="match status" value="1"/>
</dbReference>
<feature type="domain" description="Aspartate/glutamate/uridylate kinase" evidence="17">
    <location>
        <begin position="2"/>
        <end position="235"/>
    </location>
</feature>
<accession>A0A0C1R1F5</accession>
<comment type="catalytic activity">
    <reaction evidence="13 15">
        <text>L-aspartate + ATP = 4-phospho-L-aspartate + ADP</text>
        <dbReference type="Rhea" id="RHEA:23776"/>
        <dbReference type="ChEBI" id="CHEBI:29991"/>
        <dbReference type="ChEBI" id="CHEBI:30616"/>
        <dbReference type="ChEBI" id="CHEBI:57535"/>
        <dbReference type="ChEBI" id="CHEBI:456216"/>
        <dbReference type="EC" id="2.7.2.4"/>
    </reaction>
</comment>
<evidence type="ECO:0000256" key="11">
    <source>
        <dbReference type="ARBA" id="ARBA00022915"/>
    </source>
</evidence>
<dbReference type="InterPro" id="IPR036393">
    <property type="entry name" value="AceGlu_kinase-like_sf"/>
</dbReference>
<dbReference type="PANTHER" id="PTHR21499:SF3">
    <property type="entry name" value="ASPARTOKINASE"/>
    <property type="match status" value="1"/>
</dbReference>
<comment type="pathway">
    <text evidence="3 16">Amino-acid biosynthesis; L-methionine biosynthesis via de novo pathway; L-homoserine from L-aspartate: step 1/3.</text>
</comment>
<keyword evidence="8 14" id="KW-0547">Nucleotide-binding</keyword>
<dbReference type="OrthoDB" id="9799110at2"/>
<comment type="pathway">
    <text evidence="2 16">Amino-acid biosynthesis; L-lysine biosynthesis via DAP pathway; (S)-tetrahydrodipicolinate from L-aspartate: step 1/4.</text>
</comment>
<keyword evidence="7 15" id="KW-0808">Transferase</keyword>
<dbReference type="Pfam" id="PF13840">
    <property type="entry name" value="ACT_7"/>
    <property type="match status" value="1"/>
</dbReference>
<dbReference type="RefSeq" id="WP_039631989.1">
    <property type="nucleotide sequence ID" value="NZ_AYSO01000015.1"/>
</dbReference>
<evidence type="ECO:0000256" key="10">
    <source>
        <dbReference type="ARBA" id="ARBA00022840"/>
    </source>
</evidence>
<dbReference type="Proteomes" id="UP000031366">
    <property type="component" value="Unassembled WGS sequence"/>
</dbReference>
<dbReference type="GO" id="GO:0019877">
    <property type="term" value="P:diaminopimelate biosynthetic process"/>
    <property type="evidence" value="ECO:0007669"/>
    <property type="project" value="UniProtKB-KW"/>
</dbReference>
<dbReference type="GO" id="GO:0004072">
    <property type="term" value="F:aspartate kinase activity"/>
    <property type="evidence" value="ECO:0007669"/>
    <property type="project" value="UniProtKB-EC"/>
</dbReference>
<dbReference type="EMBL" id="AYSO01000015">
    <property type="protein sequence ID" value="KIE47222.1"/>
    <property type="molecule type" value="Genomic_DNA"/>
</dbReference>
<organism evidence="19 20">
    <name type="scientific">Clostridium argentinense CDC 2741</name>
    <dbReference type="NCBI Taxonomy" id="1418104"/>
    <lineage>
        <taxon>Bacteria</taxon>
        <taxon>Bacillati</taxon>
        <taxon>Bacillota</taxon>
        <taxon>Clostridia</taxon>
        <taxon>Eubacteriales</taxon>
        <taxon>Clostridiaceae</taxon>
        <taxon>Clostridium</taxon>
    </lineage>
</organism>
<feature type="binding site" evidence="14">
    <location>
        <begin position="178"/>
        <end position="179"/>
    </location>
    <ligand>
        <name>ATP</name>
        <dbReference type="ChEBI" id="CHEBI:30616"/>
    </ligand>
</feature>
<dbReference type="NCBIfam" id="NF006068">
    <property type="entry name" value="PRK08210.1"/>
    <property type="match status" value="1"/>
</dbReference>
<evidence type="ECO:0000259" key="18">
    <source>
        <dbReference type="Pfam" id="PF13840"/>
    </source>
</evidence>
<dbReference type="UniPathway" id="UPA00050">
    <property type="reaction ID" value="UER00461"/>
</dbReference>
<feature type="binding site" evidence="14">
    <location>
        <begin position="214"/>
        <end position="215"/>
    </location>
    <ligand>
        <name>ATP</name>
        <dbReference type="ChEBI" id="CHEBI:30616"/>
    </ligand>
</feature>
<dbReference type="EC" id="2.7.2.4" evidence="15"/>
<dbReference type="GO" id="GO:0009089">
    <property type="term" value="P:lysine biosynthetic process via diaminopimelate"/>
    <property type="evidence" value="ECO:0007669"/>
    <property type="project" value="UniProtKB-UniPathway"/>
</dbReference>
<dbReference type="InterPro" id="IPR001341">
    <property type="entry name" value="Asp_kinase"/>
</dbReference>
<comment type="similarity">
    <text evidence="5 15">Belongs to the aspartokinase family.</text>
</comment>
<evidence type="ECO:0000256" key="15">
    <source>
        <dbReference type="RuleBase" id="RU003448"/>
    </source>
</evidence>
<keyword evidence="12" id="KW-0457">Lysine biosynthesis</keyword>
<evidence type="ECO:0000256" key="8">
    <source>
        <dbReference type="ARBA" id="ARBA00022741"/>
    </source>
</evidence>
<evidence type="ECO:0000256" key="16">
    <source>
        <dbReference type="RuleBase" id="RU004249"/>
    </source>
</evidence>
<dbReference type="InterPro" id="IPR001048">
    <property type="entry name" value="Asp/Glu/Uridylate_kinase"/>
</dbReference>
<keyword evidence="10 14" id="KW-0067">ATP-binding</keyword>
<dbReference type="UniPathway" id="UPA00051">
    <property type="reaction ID" value="UER00462"/>
</dbReference>
<evidence type="ECO:0000313" key="20">
    <source>
        <dbReference type="Proteomes" id="UP000031366"/>
    </source>
</evidence>
<dbReference type="InterPro" id="IPR027795">
    <property type="entry name" value="CASTOR_ACT_dom"/>
</dbReference>
<dbReference type="GO" id="GO:0009088">
    <property type="term" value="P:threonine biosynthetic process"/>
    <property type="evidence" value="ECO:0007669"/>
    <property type="project" value="UniProtKB-UniPathway"/>
</dbReference>
<evidence type="ECO:0000259" key="17">
    <source>
        <dbReference type="Pfam" id="PF00696"/>
    </source>
</evidence>
<protein>
    <recommendedName>
        <fullName evidence="15">Aspartokinase</fullName>
        <ecNumber evidence="15">2.7.2.4</ecNumber>
    </recommendedName>
</protein>